<organism evidence="3">
    <name type="scientific">Homalodisca liturata</name>
    <dbReference type="NCBI Taxonomy" id="320908"/>
    <lineage>
        <taxon>Eukaryota</taxon>
        <taxon>Metazoa</taxon>
        <taxon>Ecdysozoa</taxon>
        <taxon>Arthropoda</taxon>
        <taxon>Hexapoda</taxon>
        <taxon>Insecta</taxon>
        <taxon>Pterygota</taxon>
        <taxon>Neoptera</taxon>
        <taxon>Paraneoptera</taxon>
        <taxon>Hemiptera</taxon>
        <taxon>Auchenorrhyncha</taxon>
        <taxon>Membracoidea</taxon>
        <taxon>Cicadellidae</taxon>
        <taxon>Cicadellinae</taxon>
        <taxon>Proconiini</taxon>
        <taxon>Homalodisca</taxon>
    </lineage>
</organism>
<dbReference type="InterPro" id="IPR008978">
    <property type="entry name" value="HSP20-like_chaperone"/>
</dbReference>
<dbReference type="Gene3D" id="2.60.40.790">
    <property type="match status" value="1"/>
</dbReference>
<feature type="domain" description="CS" evidence="2">
    <location>
        <begin position="134"/>
        <end position="227"/>
    </location>
</feature>
<keyword evidence="1" id="KW-0597">Phosphoprotein</keyword>
<accession>A0A1B6JCZ9</accession>
<name>A0A1B6JCZ9_9HEMI</name>
<dbReference type="Pfam" id="PF14050">
    <property type="entry name" value="Nudc_N"/>
    <property type="match status" value="1"/>
</dbReference>
<dbReference type="PANTHER" id="PTHR12356:SF19">
    <property type="entry name" value="NUDC DOMAIN-CONTAINING PROTEIN 3"/>
    <property type="match status" value="1"/>
</dbReference>
<dbReference type="GO" id="GO:0005737">
    <property type="term" value="C:cytoplasm"/>
    <property type="evidence" value="ECO:0007669"/>
    <property type="project" value="TreeGrafter"/>
</dbReference>
<evidence type="ECO:0000256" key="1">
    <source>
        <dbReference type="ARBA" id="ARBA00022553"/>
    </source>
</evidence>
<dbReference type="PROSITE" id="PS51203">
    <property type="entry name" value="CS"/>
    <property type="match status" value="1"/>
</dbReference>
<reference evidence="3" key="1">
    <citation type="submission" date="2015-11" db="EMBL/GenBank/DDBJ databases">
        <title>De novo transcriptome assembly of four potential Pierce s Disease insect vectors from Arizona vineyards.</title>
        <authorList>
            <person name="Tassone E.E."/>
        </authorList>
    </citation>
    <scope>NUCLEOTIDE SEQUENCE</scope>
</reference>
<dbReference type="GO" id="GO:0051082">
    <property type="term" value="F:unfolded protein binding"/>
    <property type="evidence" value="ECO:0007669"/>
    <property type="project" value="TreeGrafter"/>
</dbReference>
<evidence type="ECO:0000259" key="2">
    <source>
        <dbReference type="PROSITE" id="PS51203"/>
    </source>
</evidence>
<dbReference type="PANTHER" id="PTHR12356">
    <property type="entry name" value="NUCLEAR MOVEMENT PROTEIN NUDC"/>
    <property type="match status" value="1"/>
</dbReference>
<sequence length="306" mass="34814">MTDLCKHDGLLINVLKEEGQIFPFLDAIFGFLYRRTDFYIVKDNPDGKIGFPVGVAERVVWECFKKWQKLAVDSTAEQNDLKSVMEDDMAGLVIHEEEVVTTDDVGDFSVLPTEPIQEKQDSVEDLTSDTYNGTDCGAYRWSQTSTEVDIKVPVASSVIKSSDVKVDIQACQLMVNVRGEEGNWNTVVDGELAFKHHKDESIWTLLPGKLITIHLEKIGERWWDRLLTTEAKLDLSRLDTTRHITELPPEEQMQVEKVMIQEERKRLGLTSPEHQEKLDMLKKAWNLEGSPFQGTPFDPSVLQPPP</sequence>
<dbReference type="SUPFAM" id="SSF49764">
    <property type="entry name" value="HSP20-like chaperones"/>
    <property type="match status" value="1"/>
</dbReference>
<evidence type="ECO:0000313" key="3">
    <source>
        <dbReference type="EMBL" id="JAS96803.1"/>
    </source>
</evidence>
<dbReference type="InterPro" id="IPR007052">
    <property type="entry name" value="CS_dom"/>
</dbReference>
<dbReference type="InterPro" id="IPR037898">
    <property type="entry name" value="NudC_fam"/>
</dbReference>
<dbReference type="Pfam" id="PF04969">
    <property type="entry name" value="CS"/>
    <property type="match status" value="1"/>
</dbReference>
<dbReference type="EMBL" id="GECU01010903">
    <property type="protein sequence ID" value="JAS96803.1"/>
    <property type="molecule type" value="Transcribed_RNA"/>
</dbReference>
<dbReference type="AlphaFoldDB" id="A0A1B6JCZ9"/>
<proteinExistence type="predicted"/>
<gene>
    <name evidence="3" type="ORF">g.5501</name>
</gene>
<dbReference type="GO" id="GO:0006457">
    <property type="term" value="P:protein folding"/>
    <property type="evidence" value="ECO:0007669"/>
    <property type="project" value="TreeGrafter"/>
</dbReference>
<dbReference type="CDD" id="cd06467">
    <property type="entry name" value="p23_NUDC_like"/>
    <property type="match status" value="1"/>
</dbReference>
<dbReference type="InterPro" id="IPR025934">
    <property type="entry name" value="NudC_N_dom"/>
</dbReference>
<protein>
    <recommendedName>
        <fullName evidence="2">CS domain-containing protein</fullName>
    </recommendedName>
</protein>